<dbReference type="Proteomes" id="UP000824139">
    <property type="component" value="Unassembled WGS sequence"/>
</dbReference>
<accession>A0A9D1FX03</accession>
<dbReference type="Gene3D" id="3.30.70.60">
    <property type="match status" value="1"/>
</dbReference>
<keyword evidence="1" id="KW-0812">Transmembrane</keyword>
<evidence type="ECO:0000313" key="3">
    <source>
        <dbReference type="Proteomes" id="UP000824139"/>
    </source>
</evidence>
<dbReference type="EMBL" id="DVJO01000180">
    <property type="protein sequence ID" value="HIS83607.1"/>
    <property type="molecule type" value="Genomic_DNA"/>
</dbReference>
<keyword evidence="1" id="KW-1133">Transmembrane helix</keyword>
<dbReference type="AlphaFoldDB" id="A0A9D1FX03"/>
<gene>
    <name evidence="2" type="ORF">IAD41_08405</name>
</gene>
<reference evidence="2" key="1">
    <citation type="submission" date="2020-10" db="EMBL/GenBank/DDBJ databases">
        <authorList>
            <person name="Gilroy R."/>
        </authorList>
    </citation>
    <scope>NUCLEOTIDE SEQUENCE</scope>
    <source>
        <strain evidence="2">CHK152-2994</strain>
    </source>
</reference>
<feature type="transmembrane region" description="Helical" evidence="1">
    <location>
        <begin position="17"/>
        <end position="38"/>
    </location>
</feature>
<evidence type="ECO:0008006" key="4">
    <source>
        <dbReference type="Google" id="ProtNLM"/>
    </source>
</evidence>
<protein>
    <recommendedName>
        <fullName evidence="4">Pilus assembly protein, PilO</fullName>
    </recommendedName>
</protein>
<keyword evidence="1" id="KW-0472">Membrane</keyword>
<dbReference type="InterPro" id="IPR014717">
    <property type="entry name" value="Transl_elong_EF1B/ribsomal_bS6"/>
</dbReference>
<evidence type="ECO:0000256" key="1">
    <source>
        <dbReference type="SAM" id="Phobius"/>
    </source>
</evidence>
<organism evidence="2 3">
    <name type="scientific">Candidatus Scatenecus faecavium</name>
    <dbReference type="NCBI Taxonomy" id="2840915"/>
    <lineage>
        <taxon>Bacteria</taxon>
        <taxon>Candidatus Scatenecus</taxon>
    </lineage>
</organism>
<evidence type="ECO:0000313" key="2">
    <source>
        <dbReference type="EMBL" id="HIS83607.1"/>
    </source>
</evidence>
<comment type="caution">
    <text evidence="2">The sequence shown here is derived from an EMBL/GenBank/DDBJ whole genome shotgun (WGS) entry which is preliminary data.</text>
</comment>
<name>A0A9D1FX03_9BACT</name>
<proteinExistence type="predicted"/>
<reference evidence="2" key="2">
    <citation type="journal article" date="2021" name="PeerJ">
        <title>Extensive microbial diversity within the chicken gut microbiome revealed by metagenomics and culture.</title>
        <authorList>
            <person name="Gilroy R."/>
            <person name="Ravi A."/>
            <person name="Getino M."/>
            <person name="Pursley I."/>
            <person name="Horton D.L."/>
            <person name="Alikhan N.F."/>
            <person name="Baker D."/>
            <person name="Gharbi K."/>
            <person name="Hall N."/>
            <person name="Watson M."/>
            <person name="Adriaenssens E.M."/>
            <person name="Foster-Nyarko E."/>
            <person name="Jarju S."/>
            <person name="Secka A."/>
            <person name="Antonio M."/>
            <person name="Oren A."/>
            <person name="Chaudhuri R.R."/>
            <person name="La Ragione R."/>
            <person name="Hildebrand F."/>
            <person name="Pallen M.J."/>
        </authorList>
    </citation>
    <scope>NUCLEOTIDE SEQUENCE</scope>
    <source>
        <strain evidence="2">CHK152-2994</strain>
    </source>
</reference>
<sequence length="198" mass="22625">MPEQEIDTKEILSKLKYSVLILVLTVAGVIAAIVMKIYPTYMAIDALNKSYTSQTQVLAEKQTELQDLQAAVKKQEDMSGIEKEVFESSDTGLDAEGVIASEFSEILEIIRANTIKTRSINYEYDPKDDKFVQGAGDKFNVARLSMEMIATYKNFENFLKELYKHEHFLDISKIEVEPYEKDKSILLINFELTLYAKK</sequence>